<dbReference type="EMBL" id="CP044065">
    <property type="protein sequence ID" value="QET01462.1"/>
    <property type="molecule type" value="Genomic_DNA"/>
</dbReference>
<sequence>MRVRKFRVGDEAALFRVFFSAIHRIASRDYDAAQIAAWAPADLDPGVWEARIRTIDPFVIEADGVLVAYADLQPNGYIDHFFVAGDYARKGAGRLLMETIHDHAGRQRLPWLTSDVSRTAQPFFAHFGFEVVEQRLPVVRGVVVPNASMRKMLPAFATAVTHAARNTT</sequence>
<dbReference type="RefSeq" id="WP_150371527.1">
    <property type="nucleotide sequence ID" value="NZ_CP044065.1"/>
</dbReference>
<name>A0A5P2H0L8_9BURK</name>
<dbReference type="InterPro" id="IPR052564">
    <property type="entry name" value="N-acetyltrans/Recomb-assoc"/>
</dbReference>
<reference evidence="2 3" key="1">
    <citation type="submission" date="2019-09" db="EMBL/GenBank/DDBJ databases">
        <title>FDA dAtabase for Regulatory Grade micrObial Sequences (FDA-ARGOS): Supporting development and validation of Infectious Disease Dx tests.</title>
        <authorList>
            <person name="Sciortino C."/>
            <person name="Tallon L."/>
            <person name="Sadzewicz L."/>
            <person name="Vavikolanu K."/>
            <person name="Mehta A."/>
            <person name="Aluvathingal J."/>
            <person name="Nadendla S."/>
            <person name="Nandy P."/>
            <person name="Geyer C."/>
            <person name="Yan Y."/>
            <person name="Sichtig H."/>
        </authorList>
    </citation>
    <scope>NUCLEOTIDE SEQUENCE [LARGE SCALE GENOMIC DNA]</scope>
    <source>
        <strain evidence="2 3">FDAARGOS_664</strain>
    </source>
</reference>
<keyword evidence="2" id="KW-0808">Transferase</keyword>
<evidence type="ECO:0000313" key="2">
    <source>
        <dbReference type="EMBL" id="QET01462.1"/>
    </source>
</evidence>
<gene>
    <name evidence="2" type="ORF">FOB72_05020</name>
</gene>
<dbReference type="GO" id="GO:0016747">
    <property type="term" value="F:acyltransferase activity, transferring groups other than amino-acyl groups"/>
    <property type="evidence" value="ECO:0007669"/>
    <property type="project" value="InterPro"/>
</dbReference>
<dbReference type="PANTHER" id="PTHR43451">
    <property type="entry name" value="ACETYLTRANSFERASE (GNAT) FAMILY PROTEIN"/>
    <property type="match status" value="1"/>
</dbReference>
<dbReference type="PANTHER" id="PTHR43451:SF1">
    <property type="entry name" value="ACETYLTRANSFERASE"/>
    <property type="match status" value="1"/>
</dbReference>
<evidence type="ECO:0000313" key="3">
    <source>
        <dbReference type="Proteomes" id="UP000322822"/>
    </source>
</evidence>
<dbReference type="InterPro" id="IPR000182">
    <property type="entry name" value="GNAT_dom"/>
</dbReference>
<accession>A0A5P2H0L8</accession>
<protein>
    <submittedName>
        <fullName evidence="2">GNAT family N-acetyltransferase</fullName>
    </submittedName>
</protein>
<dbReference type="InterPro" id="IPR016181">
    <property type="entry name" value="Acyl_CoA_acyltransferase"/>
</dbReference>
<dbReference type="PROSITE" id="PS51186">
    <property type="entry name" value="GNAT"/>
    <property type="match status" value="1"/>
</dbReference>
<evidence type="ECO:0000259" key="1">
    <source>
        <dbReference type="PROSITE" id="PS51186"/>
    </source>
</evidence>
<proteinExistence type="predicted"/>
<organism evidence="2 3">
    <name type="scientific">Cupriavidus pauculus</name>
    <dbReference type="NCBI Taxonomy" id="82633"/>
    <lineage>
        <taxon>Bacteria</taxon>
        <taxon>Pseudomonadati</taxon>
        <taxon>Pseudomonadota</taxon>
        <taxon>Betaproteobacteria</taxon>
        <taxon>Burkholderiales</taxon>
        <taxon>Burkholderiaceae</taxon>
        <taxon>Cupriavidus</taxon>
    </lineage>
</organism>
<dbReference type="SUPFAM" id="SSF55729">
    <property type="entry name" value="Acyl-CoA N-acyltransferases (Nat)"/>
    <property type="match status" value="1"/>
</dbReference>
<dbReference type="Pfam" id="PF13673">
    <property type="entry name" value="Acetyltransf_10"/>
    <property type="match status" value="1"/>
</dbReference>
<dbReference type="Proteomes" id="UP000322822">
    <property type="component" value="Chromosome 1"/>
</dbReference>
<dbReference type="OrthoDB" id="7356080at2"/>
<dbReference type="Gene3D" id="3.40.630.30">
    <property type="match status" value="1"/>
</dbReference>
<feature type="domain" description="N-acetyltransferase" evidence="1">
    <location>
        <begin position="1"/>
        <end position="154"/>
    </location>
</feature>
<dbReference type="AlphaFoldDB" id="A0A5P2H0L8"/>
<dbReference type="CDD" id="cd04301">
    <property type="entry name" value="NAT_SF"/>
    <property type="match status" value="1"/>
</dbReference>